<comment type="similarity">
    <text evidence="3">Belongs to the TRAFAC class TrmE-Era-EngA-EngB-Septin-like GTPase superfamily. Septin GTPase family.</text>
</comment>
<keyword evidence="2 3" id="KW-0342">GTP-binding</keyword>
<organism evidence="7 8">
    <name type="scientific">Purpureocillium lilacinum</name>
    <name type="common">Paecilomyces lilacinus</name>
    <dbReference type="NCBI Taxonomy" id="33203"/>
    <lineage>
        <taxon>Eukaryota</taxon>
        <taxon>Fungi</taxon>
        <taxon>Dikarya</taxon>
        <taxon>Ascomycota</taxon>
        <taxon>Pezizomycotina</taxon>
        <taxon>Sordariomycetes</taxon>
        <taxon>Hypocreomycetidae</taxon>
        <taxon>Hypocreales</taxon>
        <taxon>Ophiocordycipitaceae</taxon>
        <taxon>Purpureocillium</taxon>
    </lineage>
</organism>
<evidence type="ECO:0000256" key="2">
    <source>
        <dbReference type="ARBA" id="ARBA00023134"/>
    </source>
</evidence>
<reference evidence="6 9" key="4">
    <citation type="journal article" date="2024" name="Microbiol. Resour. Announc.">
        <title>Genome annotations for the ascomycete fungi Trichoderma harzianum, Trichoderma aggressivum, and Purpureocillium lilacinum.</title>
        <authorList>
            <person name="Beijen E.P.W."/>
            <person name="Ohm R.A."/>
        </authorList>
    </citation>
    <scope>NUCLEOTIDE SEQUENCE [LARGE SCALE GENOMIC DNA]</scope>
    <source>
        <strain evidence="6 9">CBS 150709</strain>
    </source>
</reference>
<dbReference type="PIRSF" id="PIRSF006698">
    <property type="entry name" value="Septin"/>
    <property type="match status" value="1"/>
</dbReference>
<reference evidence="7" key="1">
    <citation type="submission" date="2015-05" db="EMBL/GenBank/DDBJ databases">
        <authorList>
            <person name="Wang D.B."/>
            <person name="Wang M."/>
        </authorList>
    </citation>
    <scope>NUCLEOTIDE SEQUENCE</scope>
    <source>
        <strain evidence="7">36-1</strain>
    </source>
</reference>
<dbReference type="FunFam" id="3.40.50.300:FF:000238">
    <property type="entry name" value="Cell division control 12"/>
    <property type="match status" value="1"/>
</dbReference>
<dbReference type="Proteomes" id="UP000245956">
    <property type="component" value="Unassembled WGS sequence"/>
</dbReference>
<evidence type="ECO:0000256" key="4">
    <source>
        <dbReference type="SAM" id="Coils"/>
    </source>
</evidence>
<dbReference type="GO" id="GO:0005525">
    <property type="term" value="F:GTP binding"/>
    <property type="evidence" value="ECO:0007669"/>
    <property type="project" value="UniProtKB-KW"/>
</dbReference>
<dbReference type="CDD" id="cd01850">
    <property type="entry name" value="CDC_Septin"/>
    <property type="match status" value="1"/>
</dbReference>
<protein>
    <recommendedName>
        <fullName evidence="5">Septin-type G domain-containing protein</fullName>
    </recommendedName>
</protein>
<dbReference type="SUPFAM" id="SSF52540">
    <property type="entry name" value="P-loop containing nucleoside triphosphate hydrolases"/>
    <property type="match status" value="1"/>
</dbReference>
<dbReference type="EMBL" id="JAWRVI010000082">
    <property type="protein sequence ID" value="KAK4078485.1"/>
    <property type="molecule type" value="Genomic_DNA"/>
</dbReference>
<dbReference type="GO" id="GO:0032156">
    <property type="term" value="C:septin cytoskeleton"/>
    <property type="evidence" value="ECO:0007669"/>
    <property type="project" value="UniProtKB-ARBA"/>
</dbReference>
<reference evidence="6" key="3">
    <citation type="submission" date="2023-11" db="EMBL/GenBank/DDBJ databases">
        <authorList>
            <person name="Beijen E."/>
            <person name="Ohm R.A."/>
        </authorList>
    </citation>
    <scope>NUCLEOTIDE SEQUENCE</scope>
    <source>
        <strain evidence="6">CBS 150709</strain>
    </source>
</reference>
<gene>
    <name evidence="7" type="ORF">PCL_05080</name>
    <name evidence="6" type="ORF">Purlil1_11938</name>
</gene>
<proteinExistence type="inferred from homology"/>
<accession>A0A2U3DVW5</accession>
<dbReference type="PROSITE" id="PS51719">
    <property type="entry name" value="G_SEPTIN"/>
    <property type="match status" value="1"/>
</dbReference>
<dbReference type="AlphaFoldDB" id="A0A2U3DVW5"/>
<name>A0A2U3DVW5_PURLI</name>
<dbReference type="InterPro" id="IPR027417">
    <property type="entry name" value="P-loop_NTPase"/>
</dbReference>
<evidence type="ECO:0000313" key="8">
    <source>
        <dbReference type="Proteomes" id="UP000245956"/>
    </source>
</evidence>
<dbReference type="InterPro" id="IPR030379">
    <property type="entry name" value="G_SEPTIN_dom"/>
</dbReference>
<feature type="domain" description="Septin-type G" evidence="5">
    <location>
        <begin position="28"/>
        <end position="310"/>
    </location>
</feature>
<keyword evidence="4" id="KW-0175">Coiled coil</keyword>
<evidence type="ECO:0000313" key="6">
    <source>
        <dbReference type="EMBL" id="KAK4078485.1"/>
    </source>
</evidence>
<evidence type="ECO:0000313" key="7">
    <source>
        <dbReference type="EMBL" id="PWI66382.1"/>
    </source>
</evidence>
<comment type="caution">
    <text evidence="7">The sequence shown here is derived from an EMBL/GenBank/DDBJ whole genome shotgun (WGS) entry which is preliminary data.</text>
</comment>
<evidence type="ECO:0000259" key="5">
    <source>
        <dbReference type="PROSITE" id="PS51719"/>
    </source>
</evidence>
<dbReference type="GO" id="GO:0005938">
    <property type="term" value="C:cell cortex"/>
    <property type="evidence" value="ECO:0007669"/>
    <property type="project" value="UniProtKB-ARBA"/>
</dbReference>
<evidence type="ECO:0000256" key="1">
    <source>
        <dbReference type="ARBA" id="ARBA00022741"/>
    </source>
</evidence>
<dbReference type="Proteomes" id="UP001287286">
    <property type="component" value="Unassembled WGS sequence"/>
</dbReference>
<evidence type="ECO:0000256" key="3">
    <source>
        <dbReference type="RuleBase" id="RU004560"/>
    </source>
</evidence>
<evidence type="ECO:0000313" key="9">
    <source>
        <dbReference type="Proteomes" id="UP001287286"/>
    </source>
</evidence>
<dbReference type="Pfam" id="PF00735">
    <property type="entry name" value="Septin"/>
    <property type="match status" value="1"/>
</dbReference>
<keyword evidence="9" id="KW-1185">Reference proteome</keyword>
<dbReference type="InterPro" id="IPR016491">
    <property type="entry name" value="Septin"/>
</dbReference>
<reference evidence="7 8" key="2">
    <citation type="journal article" date="2016" name="Front. Microbiol.">
        <title>Genome and transcriptome sequences reveal the specific parasitism of the nematophagous Purpureocillium lilacinum 36-1.</title>
        <authorList>
            <person name="Xie J."/>
            <person name="Li S."/>
            <person name="Mo C."/>
            <person name="Xiao X."/>
            <person name="Peng D."/>
            <person name="Wang G."/>
            <person name="Xiao Y."/>
        </authorList>
    </citation>
    <scope>NUCLEOTIDE SEQUENCE [LARGE SCALE GENOMIC DNA]</scope>
    <source>
        <strain evidence="7 8">36-1</strain>
    </source>
</reference>
<feature type="coiled-coil region" evidence="4">
    <location>
        <begin position="327"/>
        <end position="386"/>
    </location>
</feature>
<dbReference type="PANTHER" id="PTHR18884">
    <property type="entry name" value="SEPTIN"/>
    <property type="match status" value="1"/>
</dbReference>
<dbReference type="EMBL" id="LCWV01000025">
    <property type="protein sequence ID" value="PWI66382.1"/>
    <property type="molecule type" value="Genomic_DNA"/>
</dbReference>
<dbReference type="Gene3D" id="3.40.50.300">
    <property type="entry name" value="P-loop containing nucleotide triphosphate hydrolases"/>
    <property type="match status" value="1"/>
</dbReference>
<sequence length="394" mass="45366">MAPPAAESASPIGIANLPNQRHKIVAKRGAGFTIMVAGESGLGKTTFINTLFSTTIKNYADHKKRHQKQVDKTVEIEITKAELEEKFFKANHDPSLHAVRLTVIDTPGFGDYVNNRDSWMPIIEFLDDQHESYMLQEQQPRRQDKIDLRVHACLYFIRPTGHTLKPLDIEVMKRLCSRVNLIPVIAKADTLSPADLAKFKQRIISVIEAQNIKIYQPPIEEDDEAAAQHARSLMAAMPFAVIGSEKDVKTGDGRIVKGRQYSWGVAEVENEDHCDFKKLRSILIRTHMLDLIHTTEELHYEAYRAQQMETRKFGEARPRKLDNPKFKEEEEALRKRFTEQVKIEEQRFRQWEQKLIAERDRLNKDLEQTHAQIKQLEGELEAMQGSAVRSHGRR</sequence>
<keyword evidence="1 3" id="KW-0547">Nucleotide-binding</keyword>